<protein>
    <recommendedName>
        <fullName evidence="5">Pentapeptide repeat-containing protein</fullName>
    </recommendedName>
</protein>
<evidence type="ECO:0000256" key="1">
    <source>
        <dbReference type="SAM" id="MobiDB-lite"/>
    </source>
</evidence>
<feature type="compositionally biased region" description="Acidic residues" evidence="1">
    <location>
        <begin position="506"/>
        <end position="515"/>
    </location>
</feature>
<evidence type="ECO:0008006" key="5">
    <source>
        <dbReference type="Google" id="ProtNLM"/>
    </source>
</evidence>
<dbReference type="InterPro" id="IPR001646">
    <property type="entry name" value="5peptide_repeat"/>
</dbReference>
<dbReference type="SUPFAM" id="SSF141571">
    <property type="entry name" value="Pentapeptide repeat-like"/>
    <property type="match status" value="1"/>
</dbReference>
<dbReference type="InterPro" id="IPR051082">
    <property type="entry name" value="Pentapeptide-BTB/POZ_domain"/>
</dbReference>
<keyword evidence="2" id="KW-1133">Transmembrane helix</keyword>
<accession>A0A328NRN8</accession>
<feature type="region of interest" description="Disordered" evidence="1">
    <location>
        <begin position="481"/>
        <end position="515"/>
    </location>
</feature>
<reference evidence="3 4" key="1">
    <citation type="submission" date="2018-03" db="EMBL/GenBank/DDBJ databases">
        <title>Defining the species Micromonospora saelicesensis and Micromonospora noduli under the framework of genomics.</title>
        <authorList>
            <person name="Riesco R."/>
            <person name="Trujillo M.E."/>
        </authorList>
    </citation>
    <scope>NUCLEOTIDE SEQUENCE [LARGE SCALE GENOMIC DNA]</scope>
    <source>
        <strain evidence="3 4">PSN13</strain>
    </source>
</reference>
<comment type="caution">
    <text evidence="3">The sequence shown here is derived from an EMBL/GenBank/DDBJ whole genome shotgun (WGS) entry which is preliminary data.</text>
</comment>
<keyword evidence="2" id="KW-0472">Membrane</keyword>
<name>A0A328NRN8_9ACTN</name>
<dbReference type="Pfam" id="PF13576">
    <property type="entry name" value="Pentapeptide_3"/>
    <property type="match status" value="1"/>
</dbReference>
<evidence type="ECO:0000313" key="4">
    <source>
        <dbReference type="Proteomes" id="UP000249419"/>
    </source>
</evidence>
<feature type="transmembrane region" description="Helical" evidence="2">
    <location>
        <begin position="34"/>
        <end position="59"/>
    </location>
</feature>
<proteinExistence type="predicted"/>
<dbReference type="Proteomes" id="UP000249419">
    <property type="component" value="Unassembled WGS sequence"/>
</dbReference>
<organism evidence="3 4">
    <name type="scientific">Micromonospora saelicesensis</name>
    <dbReference type="NCBI Taxonomy" id="285676"/>
    <lineage>
        <taxon>Bacteria</taxon>
        <taxon>Bacillati</taxon>
        <taxon>Actinomycetota</taxon>
        <taxon>Actinomycetes</taxon>
        <taxon>Micromonosporales</taxon>
        <taxon>Micromonosporaceae</taxon>
        <taxon>Micromonospora</taxon>
    </lineage>
</organism>
<dbReference type="AlphaFoldDB" id="A0A328NRN8"/>
<evidence type="ECO:0000256" key="2">
    <source>
        <dbReference type="SAM" id="Phobius"/>
    </source>
</evidence>
<dbReference type="Gene3D" id="2.160.20.80">
    <property type="entry name" value="E3 ubiquitin-protein ligase SopA"/>
    <property type="match status" value="1"/>
</dbReference>
<dbReference type="PANTHER" id="PTHR14136:SF17">
    <property type="entry name" value="BTB_POZ DOMAIN-CONTAINING PROTEIN KCTD9"/>
    <property type="match status" value="1"/>
</dbReference>
<evidence type="ECO:0000313" key="3">
    <source>
        <dbReference type="EMBL" id="RAO33936.1"/>
    </source>
</evidence>
<dbReference type="EMBL" id="PYAG01000012">
    <property type="protein sequence ID" value="RAO33936.1"/>
    <property type="molecule type" value="Genomic_DNA"/>
</dbReference>
<dbReference type="PANTHER" id="PTHR14136">
    <property type="entry name" value="BTB_POZ DOMAIN-CONTAINING PROTEIN KCTD9"/>
    <property type="match status" value="1"/>
</dbReference>
<keyword evidence="2" id="KW-0812">Transmembrane</keyword>
<sequence>MGVGTLCRVRAVAKRWIGNLRERRTDRPLRVLRWWPATLLAIGTVIGGGALAMWLLGVWSPVPRGVADPTRLQLERVKTGLTVAAGLAAGVTLLMTLRRQAWSEQAQQFSQADAMEQRITSLYVAAAEQLGSDKAAVRLAGLYALARLGQDNPKLRQTVVDVICAYLRMPYTPPVEVLRRNAMKSPHHVAADADVPEPDEQPARREELQVRLTAQRLLANHLRLAEGDEPEPATFWRGPAGERMRLDLVGAALVDFDLSHSASEGSDLGEAQFHGYANLLGAQFHGNADLGRAQFHGEADLGTAQFHGEADLVGAQFHGEADLGTAQFHGYADLVGAQFHGDADLGGAQFHGRANLGRAQFHERADLAGAQFHGYTYLAGAQFYEYAYLAGAQFQGDADLVGAQFHGYANLGGAQFHRRANLGDAQFHRYADLVGAQFHGDADLIGAHFDRGADMSEARAVPGVRLPSGWGFGDDAGTPGGLRAVVRGSDGVTSTDDQRWSAGSDADPDPGDTSG</sequence>
<gene>
    <name evidence="3" type="ORF">PSN13_02803</name>
</gene>